<reference evidence="7" key="1">
    <citation type="submission" date="2016-06" db="EMBL/GenBank/DDBJ databases">
        <authorList>
            <person name="Sutton G."/>
            <person name="Brinkac L."/>
            <person name="Sanka R."/>
            <person name="Adams M."/>
            <person name="Lau E."/>
            <person name="Mehaffy C."/>
            <person name="Tameris M."/>
            <person name="Hatherill M."/>
            <person name="Hanekom W."/>
            <person name="Mahomed H."/>
            <person name="Mcshane H."/>
        </authorList>
    </citation>
    <scope>NUCLEOTIDE SEQUENCE [LARGE SCALE GENOMIC DNA]</scope>
    <source>
        <strain evidence="7">852014-51077_SCH5608930-a</strain>
    </source>
</reference>
<dbReference type="NCBIfam" id="TIGR03181">
    <property type="entry name" value="PDH_E1_alph_x"/>
    <property type="match status" value="1"/>
</dbReference>
<feature type="domain" description="Dehydrogenase E1 component" evidence="5">
    <location>
        <begin position="46"/>
        <end position="316"/>
    </location>
</feature>
<dbReference type="Pfam" id="PF00676">
    <property type="entry name" value="E1_dh"/>
    <property type="match status" value="1"/>
</dbReference>
<dbReference type="Gene3D" id="3.40.50.970">
    <property type="match status" value="1"/>
</dbReference>
<organism evidence="6 7">
    <name type="scientific">Mycolicibacter sinensis (strain JDM601)</name>
    <name type="common">Mycobacterium sinense</name>
    <dbReference type="NCBI Taxonomy" id="875328"/>
    <lineage>
        <taxon>Bacteria</taxon>
        <taxon>Bacillati</taxon>
        <taxon>Actinomycetota</taxon>
        <taxon>Actinomycetes</taxon>
        <taxon>Mycobacteriales</taxon>
        <taxon>Mycobacteriaceae</taxon>
        <taxon>Mycolicibacter</taxon>
    </lineage>
</organism>
<dbReference type="SUPFAM" id="SSF52518">
    <property type="entry name" value="Thiamin diphosphate-binding fold (THDP-binding)"/>
    <property type="match status" value="1"/>
</dbReference>
<dbReference type="PANTHER" id="PTHR43380:SF1">
    <property type="entry name" value="2-OXOISOVALERATE DEHYDROGENASE SUBUNIT ALPHA, MITOCHONDRIAL"/>
    <property type="match status" value="1"/>
</dbReference>
<evidence type="ECO:0000313" key="7">
    <source>
        <dbReference type="Proteomes" id="UP000093985"/>
    </source>
</evidence>
<dbReference type="InterPro" id="IPR001017">
    <property type="entry name" value="DH_E1"/>
</dbReference>
<evidence type="ECO:0000259" key="5">
    <source>
        <dbReference type="Pfam" id="PF00676"/>
    </source>
</evidence>
<dbReference type="InterPro" id="IPR050771">
    <property type="entry name" value="Alpha-ketoacid_DH_E1_comp"/>
</dbReference>
<dbReference type="InterPro" id="IPR029061">
    <property type="entry name" value="THDP-binding"/>
</dbReference>
<gene>
    <name evidence="6" type="ORF">A5771_20500</name>
</gene>
<dbReference type="PANTHER" id="PTHR43380">
    <property type="entry name" value="2-OXOISOVALERATE DEHYDROGENASE SUBUNIT ALPHA, MITOCHONDRIAL"/>
    <property type="match status" value="1"/>
</dbReference>
<dbReference type="GO" id="GO:0000287">
    <property type="term" value="F:magnesium ion binding"/>
    <property type="evidence" value="ECO:0007669"/>
    <property type="project" value="UniProtKB-ARBA"/>
</dbReference>
<dbReference type="GO" id="GO:0009083">
    <property type="term" value="P:branched-chain amino acid catabolic process"/>
    <property type="evidence" value="ECO:0007669"/>
    <property type="project" value="TreeGrafter"/>
</dbReference>
<accession>A0A1A2EAE7</accession>
<comment type="caution">
    <text evidence="6">The sequence shown here is derived from an EMBL/GenBank/DDBJ whole genome shotgun (WGS) entry which is preliminary data.</text>
</comment>
<comment type="cofactor">
    <cofactor evidence="2">
        <name>thiamine diphosphate</name>
        <dbReference type="ChEBI" id="CHEBI:58937"/>
    </cofactor>
</comment>
<name>A0A1A2EAE7_MYCSD</name>
<evidence type="ECO:0000256" key="4">
    <source>
        <dbReference type="ARBA" id="ARBA00023052"/>
    </source>
</evidence>
<comment type="cofactor">
    <cofactor evidence="1">
        <name>Mg(2+)</name>
        <dbReference type="ChEBI" id="CHEBI:18420"/>
    </cofactor>
</comment>
<evidence type="ECO:0000256" key="1">
    <source>
        <dbReference type="ARBA" id="ARBA00001946"/>
    </source>
</evidence>
<keyword evidence="4" id="KW-0786">Thiamine pyrophosphate</keyword>
<evidence type="ECO:0000256" key="3">
    <source>
        <dbReference type="ARBA" id="ARBA00023002"/>
    </source>
</evidence>
<dbReference type="OrthoDB" id="9766715at2"/>
<dbReference type="GO" id="GO:0016624">
    <property type="term" value="F:oxidoreductase activity, acting on the aldehyde or oxo group of donors, disulfide as acceptor"/>
    <property type="evidence" value="ECO:0007669"/>
    <property type="project" value="InterPro"/>
</dbReference>
<dbReference type="InterPro" id="IPR017596">
    <property type="entry name" value="PdhA/BkdA"/>
</dbReference>
<keyword evidence="3" id="KW-0560">Oxidoreductase</keyword>
<dbReference type="AlphaFoldDB" id="A0A1A2EAE7"/>
<evidence type="ECO:0000256" key="2">
    <source>
        <dbReference type="ARBA" id="ARBA00001964"/>
    </source>
</evidence>
<protein>
    <submittedName>
        <fullName evidence="6">Pyruvate dehydrogenase (Acetyl-transferring) E1 component subunit alpha</fullName>
    </submittedName>
</protein>
<evidence type="ECO:0000313" key="6">
    <source>
        <dbReference type="EMBL" id="OBG10536.1"/>
    </source>
</evidence>
<sequence length="364" mass="40024">MGQLPGMTGPEVALEPVQLVRPDGAPTDEDRYGRDLPEETLCWLYELMVLTREFDTELINLQRQGELALYASCRGQEAAQVGAAACLRKTDWLFPQYRELGVLIARGIPAWNLAAAWRGTWNGGLDFTAKCCAPISIPIGTQALHAVGAAMGAQRLGEDSVTVAFVGDGATSEGDVHEALNFAAVFTSPCVFYVQNNQWAISVPLHRQTAAPSLAHKAIGYGMPGIRVDGNDVLACYAVMAEAAERARTGGGPSLIEAVTYRLGPHTTSDDPTRYRSNAELERWTALDPIPRYRNYLRNTGVWSQRLEDRVTARAQRLRTELRDATVGAADFDVDEVFTSVYADITPELQQQRRALRTELARER</sequence>
<dbReference type="EMBL" id="LZIN01000005">
    <property type="protein sequence ID" value="OBG10536.1"/>
    <property type="molecule type" value="Genomic_DNA"/>
</dbReference>
<dbReference type="RefSeq" id="WP_064853375.1">
    <property type="nucleotide sequence ID" value="NZ_LZIM01000062.1"/>
</dbReference>
<keyword evidence="6" id="KW-0670">Pyruvate</keyword>
<proteinExistence type="predicted"/>
<dbReference type="CDD" id="cd02000">
    <property type="entry name" value="TPP_E1_PDC_ADC_BCADC"/>
    <property type="match status" value="1"/>
</dbReference>
<dbReference type="Proteomes" id="UP000093985">
    <property type="component" value="Unassembled WGS sequence"/>
</dbReference>